<dbReference type="EMBL" id="CAJVCH010553258">
    <property type="protein sequence ID" value="CAG7829861.1"/>
    <property type="molecule type" value="Genomic_DNA"/>
</dbReference>
<dbReference type="GO" id="GO:0019432">
    <property type="term" value="P:triglyceride biosynthetic process"/>
    <property type="evidence" value="ECO:0007669"/>
    <property type="project" value="TreeGrafter"/>
</dbReference>
<evidence type="ECO:0000313" key="4">
    <source>
        <dbReference type="EMBL" id="CAG7829861.1"/>
    </source>
</evidence>
<organism evidence="4 5">
    <name type="scientific">Allacma fusca</name>
    <dbReference type="NCBI Taxonomy" id="39272"/>
    <lineage>
        <taxon>Eukaryota</taxon>
        <taxon>Metazoa</taxon>
        <taxon>Ecdysozoa</taxon>
        <taxon>Arthropoda</taxon>
        <taxon>Hexapoda</taxon>
        <taxon>Collembola</taxon>
        <taxon>Symphypleona</taxon>
        <taxon>Sminthuridae</taxon>
        <taxon>Allacma</taxon>
    </lineage>
</organism>
<feature type="compositionally biased region" description="Low complexity" evidence="1">
    <location>
        <begin position="210"/>
        <end position="219"/>
    </location>
</feature>
<evidence type="ECO:0000259" key="3">
    <source>
        <dbReference type="Pfam" id="PF06974"/>
    </source>
</evidence>
<gene>
    <name evidence="4" type="ORF">AFUS01_LOCUS39703</name>
</gene>
<feature type="transmembrane region" description="Helical" evidence="2">
    <location>
        <begin position="417"/>
        <end position="436"/>
    </location>
</feature>
<dbReference type="AlphaFoldDB" id="A0A8J2Q1F3"/>
<feature type="transmembrane region" description="Helical" evidence="2">
    <location>
        <begin position="20"/>
        <end position="48"/>
    </location>
</feature>
<dbReference type="GO" id="GO:0008374">
    <property type="term" value="F:O-acyltransferase activity"/>
    <property type="evidence" value="ECO:0007669"/>
    <property type="project" value="InterPro"/>
</dbReference>
<feature type="region of interest" description="Disordered" evidence="1">
    <location>
        <begin position="199"/>
        <end position="221"/>
    </location>
</feature>
<name>A0A8J2Q1F3_9HEXA</name>
<evidence type="ECO:0000313" key="5">
    <source>
        <dbReference type="Proteomes" id="UP000708208"/>
    </source>
</evidence>
<keyword evidence="2" id="KW-0472">Membrane</keyword>
<comment type="caution">
    <text evidence="4">The sequence shown here is derived from an EMBL/GenBank/DDBJ whole genome shotgun (WGS) entry which is preliminary data.</text>
</comment>
<keyword evidence="2" id="KW-0812">Transmembrane</keyword>
<dbReference type="Proteomes" id="UP000708208">
    <property type="component" value="Unassembled WGS sequence"/>
</dbReference>
<reference evidence="4" key="1">
    <citation type="submission" date="2021-06" db="EMBL/GenBank/DDBJ databases">
        <authorList>
            <person name="Hodson N. C."/>
            <person name="Mongue J. A."/>
            <person name="Jaron S. K."/>
        </authorList>
    </citation>
    <scope>NUCLEOTIDE SEQUENCE</scope>
</reference>
<evidence type="ECO:0000256" key="1">
    <source>
        <dbReference type="SAM" id="MobiDB-lite"/>
    </source>
</evidence>
<keyword evidence="5" id="KW-1185">Reference proteome</keyword>
<dbReference type="OrthoDB" id="619536at2759"/>
<sequence length="533" mass="60605">MGSTKQTGYTVSKLCYSAWFNLMILFAIVFTILALPPTLLVLSLVYLFRLFAFHTSHYFRPDLGKMLSTRSSIFGCDLIYQRPLCSLVGKHVYHGTFDLEHVRSMIDRNWVKARNLDGSLRNPELAQGVTSWLGFYFWKPDESFNLNHHVSVIKTEPDEMITDVKLNAIMSTMIAKPFERYRSPWEVFLVPNYVPDEPLPSKVDDDDDNNNNNNNNNNNCENPEPKFVILIHWNHSLMDGLSIAKLYLNFTNSSIQSFFPKPKRNSYESQCAKMLNKASFVVRAPYQSIRTPIESVDCNAWHLSEGELTKKMDMAFTPRIPTKLIQEIKDAHNVTFNSVVFTALTGAIRNFMIRSNRDKTLPDTITCGFPYPLPGHPEKLRNHMTFCTVKLPVGITNHSARLQMMDKYLKNLKRSTVPIMAFLLMPFVGALFSWMLRLLVKNRNTTVMFSNMPGPKYEVKDSMGYTLKDTMFSVGFGPGNLGIAFTGGSYNGGIRFCAELDLAFSTRKLSAKDLANAIVEEFNALKNCAEISV</sequence>
<dbReference type="PANTHER" id="PTHR31650">
    <property type="entry name" value="O-ACYLTRANSFERASE (WSD1-LIKE) FAMILY PROTEIN"/>
    <property type="match status" value="1"/>
</dbReference>
<feature type="domain" description="O-acyltransferase WSD1 C-terminal" evidence="3">
    <location>
        <begin position="382"/>
        <end position="525"/>
    </location>
</feature>
<dbReference type="InterPro" id="IPR045034">
    <property type="entry name" value="O-acyltransferase_WSD1-like"/>
</dbReference>
<dbReference type="InterPro" id="IPR009721">
    <property type="entry name" value="O-acyltransferase_WSD1_C"/>
</dbReference>
<protein>
    <recommendedName>
        <fullName evidence="3">O-acyltransferase WSD1 C-terminal domain-containing protein</fullName>
    </recommendedName>
</protein>
<evidence type="ECO:0000256" key="2">
    <source>
        <dbReference type="SAM" id="Phobius"/>
    </source>
</evidence>
<proteinExistence type="predicted"/>
<dbReference type="PANTHER" id="PTHR31650:SF1">
    <property type="entry name" value="WAX ESTER SYNTHASE_DIACYLGLYCEROL ACYLTRANSFERASE 4-RELATED"/>
    <property type="match status" value="1"/>
</dbReference>
<accession>A0A8J2Q1F3</accession>
<keyword evidence="2" id="KW-1133">Transmembrane helix</keyword>
<dbReference type="Pfam" id="PF06974">
    <property type="entry name" value="WS_DGAT_C"/>
    <property type="match status" value="1"/>
</dbReference>
<dbReference type="GO" id="GO:0005886">
    <property type="term" value="C:plasma membrane"/>
    <property type="evidence" value="ECO:0007669"/>
    <property type="project" value="TreeGrafter"/>
</dbReference>